<dbReference type="RefSeq" id="WP_085278183.1">
    <property type="nucleotide sequence ID" value="NZ_FXAE01000002.1"/>
</dbReference>
<evidence type="ECO:0000313" key="2">
    <source>
        <dbReference type="Proteomes" id="UP000192939"/>
    </source>
</evidence>
<comment type="caution">
    <text evidence="1">The sequence shown here is derived from an EMBL/GenBank/DDBJ whole genome shotgun (WGS) entry which is preliminary data.</text>
</comment>
<name>A0ABY1LSM0_9BACL</name>
<proteinExistence type="predicted"/>
<gene>
    <name evidence="1" type="ORF">SAMN02744124_00395</name>
</gene>
<organism evidence="1 2">
    <name type="scientific">Paenibacillus barengoltzii J12</name>
    <dbReference type="NCBI Taxonomy" id="935846"/>
    <lineage>
        <taxon>Bacteria</taxon>
        <taxon>Bacillati</taxon>
        <taxon>Bacillota</taxon>
        <taxon>Bacilli</taxon>
        <taxon>Bacillales</taxon>
        <taxon>Paenibacillaceae</taxon>
        <taxon>Paenibacillus</taxon>
    </lineage>
</organism>
<dbReference type="Pfam" id="PF20074">
    <property type="entry name" value="DUF6470"/>
    <property type="match status" value="1"/>
</dbReference>
<dbReference type="Proteomes" id="UP000192939">
    <property type="component" value="Unassembled WGS sequence"/>
</dbReference>
<dbReference type="EMBL" id="FXAE01000002">
    <property type="protein sequence ID" value="SME94853.1"/>
    <property type="molecule type" value="Genomic_DNA"/>
</dbReference>
<reference evidence="1 2" key="1">
    <citation type="submission" date="2017-04" db="EMBL/GenBank/DDBJ databases">
        <authorList>
            <person name="Varghese N."/>
            <person name="Submissions S."/>
        </authorList>
    </citation>
    <scope>NUCLEOTIDE SEQUENCE [LARGE SCALE GENOMIC DNA]</scope>
    <source>
        <strain evidence="1 2">J12</strain>
    </source>
</reference>
<sequence length="186" mass="21393">MNLQRLSIRQTYATIGIETRQAKQLMESPPGDLQIESKPAEMEIHKTRGGLKIDSSKAWLALGSGNHLEWYKMVTDQMQGQFLENLSNIVEEGNRLAKFKRNTIAEMMLNRTQEKTLIRYVGAASADHVRLQFEPDQMNVEWSTHHPNIEYTPNKPEISVEPGAVNIYLKNKNTIQMWVSNYDIYA</sequence>
<protein>
    <submittedName>
        <fullName evidence="1">Uncharacterized protein</fullName>
    </submittedName>
</protein>
<dbReference type="InterPro" id="IPR045527">
    <property type="entry name" value="DUF6470"/>
</dbReference>
<evidence type="ECO:0000313" key="1">
    <source>
        <dbReference type="EMBL" id="SME94853.1"/>
    </source>
</evidence>
<accession>A0ABY1LSM0</accession>
<keyword evidence="2" id="KW-1185">Reference proteome</keyword>